<dbReference type="EMBL" id="MAYW01000005">
    <property type="protein sequence ID" value="ODS34507.1"/>
    <property type="molecule type" value="Genomic_DNA"/>
</dbReference>
<protein>
    <submittedName>
        <fullName evidence="1">Uncharacterized protein</fullName>
    </submittedName>
</protein>
<comment type="caution">
    <text evidence="1">The sequence shown here is derived from an EMBL/GenBank/DDBJ whole genome shotgun (WGS) entry which is preliminary data.</text>
</comment>
<gene>
    <name evidence="1" type="ORF">SCARUB_00383</name>
</gene>
<reference evidence="1 2" key="1">
    <citation type="submission" date="2016-07" db="EMBL/GenBank/DDBJ databases">
        <title>Draft genome of Scalindua rubra, obtained from a brine-seawater interface in the Red Sea, sheds light on salt adaptation in anammox bacteria.</title>
        <authorList>
            <person name="Speth D.R."/>
            <person name="Lagkouvardos I."/>
            <person name="Wang Y."/>
            <person name="Qian P.-Y."/>
            <person name="Dutilh B.E."/>
            <person name="Jetten M.S."/>
        </authorList>
    </citation>
    <scope>NUCLEOTIDE SEQUENCE [LARGE SCALE GENOMIC DNA]</scope>
    <source>
        <strain evidence="1">BSI-1</strain>
    </source>
</reference>
<proteinExistence type="predicted"/>
<evidence type="ECO:0000313" key="1">
    <source>
        <dbReference type="EMBL" id="ODS34507.1"/>
    </source>
</evidence>
<evidence type="ECO:0000313" key="2">
    <source>
        <dbReference type="Proteomes" id="UP000094056"/>
    </source>
</evidence>
<sequence>MSEKQIEASKEPAELNKMHRCCADCHFFIWLPSTPYSEEDTMSPEDVISYKYSKADLQDPQIRKVKIDGIDYRSQEIEMFFREAIKEKMKCSELFGELDLLCCYAPKSHWREKESMGALDLRTDEGRHKIIVKTDRSNCRHFYKYTEGMDLEEAKMALLGAIQDKKDFTPNILFMDVQKNALFFDKKKIVTLKPEEIKLIEYMRKQNVYELEQILTDHFKKELTEPYKHQKNINEINTEITIKPTLEEKNKSISRSDRGLFDVYKASINKKCKPFGIGDLIIKQGDIKKAFKLSINIEKKTLNLKHS</sequence>
<dbReference type="AlphaFoldDB" id="A0A1E3XFU1"/>
<organism evidence="1 2">
    <name type="scientific">Candidatus Scalindua rubra</name>
    <dbReference type="NCBI Taxonomy" id="1872076"/>
    <lineage>
        <taxon>Bacteria</taxon>
        <taxon>Pseudomonadati</taxon>
        <taxon>Planctomycetota</taxon>
        <taxon>Candidatus Brocadiia</taxon>
        <taxon>Candidatus Brocadiales</taxon>
        <taxon>Candidatus Scalinduaceae</taxon>
        <taxon>Candidatus Scalindua</taxon>
    </lineage>
</organism>
<dbReference type="Proteomes" id="UP000094056">
    <property type="component" value="Unassembled WGS sequence"/>
</dbReference>
<accession>A0A1E3XFU1</accession>
<name>A0A1E3XFU1_9BACT</name>